<feature type="binding site" evidence="9">
    <location>
        <position position="129"/>
    </location>
    <ligand>
        <name>FMN</name>
        <dbReference type="ChEBI" id="CHEBI:58210"/>
    </ligand>
</feature>
<keyword evidence="4 9" id="KW-0963">Cytoplasm</keyword>
<feature type="region of interest" description="Disordered" evidence="10">
    <location>
        <begin position="288"/>
        <end position="321"/>
    </location>
</feature>
<gene>
    <name evidence="9" type="primary">pyrD</name>
    <name evidence="12" type="ORF">WI372_07005</name>
</gene>
<accession>A0ABU9E7L5</accession>
<comment type="caution">
    <text evidence="12">The sequence shown here is derived from an EMBL/GenBank/DDBJ whole genome shotgun (WGS) entry which is preliminary data.</text>
</comment>
<feature type="binding site" evidence="9">
    <location>
        <begin position="246"/>
        <end position="247"/>
    </location>
    <ligand>
        <name>FMN</name>
        <dbReference type="ChEBI" id="CHEBI:58210"/>
    </ligand>
</feature>
<evidence type="ECO:0000256" key="10">
    <source>
        <dbReference type="SAM" id="MobiDB-lite"/>
    </source>
</evidence>
<feature type="binding site" evidence="9">
    <location>
        <begin position="45"/>
        <end position="46"/>
    </location>
    <ligand>
        <name>FMN</name>
        <dbReference type="ChEBI" id="CHEBI:58210"/>
    </ligand>
</feature>
<dbReference type="HAMAP" id="MF_00224">
    <property type="entry name" value="DHO_dh_type1"/>
    <property type="match status" value="1"/>
</dbReference>
<dbReference type="Gene3D" id="3.20.20.70">
    <property type="entry name" value="Aldolase class I"/>
    <property type="match status" value="1"/>
</dbReference>
<evidence type="ECO:0000256" key="3">
    <source>
        <dbReference type="ARBA" id="ARBA00008008"/>
    </source>
</evidence>
<feature type="binding site" evidence="9">
    <location>
        <position position="168"/>
    </location>
    <ligand>
        <name>FMN</name>
        <dbReference type="ChEBI" id="CHEBI:58210"/>
    </ligand>
</feature>
<dbReference type="PROSITE" id="PS00911">
    <property type="entry name" value="DHODEHASE_1"/>
    <property type="match status" value="1"/>
</dbReference>
<keyword evidence="7 9" id="KW-0665">Pyrimidine biosynthesis</keyword>
<dbReference type="EC" id="1.3.-.-" evidence="9"/>
<comment type="function">
    <text evidence="9">Catalyzes the conversion of dihydroorotate to orotate.</text>
</comment>
<dbReference type="InterPro" id="IPR012135">
    <property type="entry name" value="Dihydroorotate_DH_1_2"/>
</dbReference>
<reference evidence="12 13" key="1">
    <citation type="submission" date="2024-02" db="EMBL/GenBank/DDBJ databases">
        <title>A novel Gemmatimonadota bacterium.</title>
        <authorList>
            <person name="Du Z.-J."/>
            <person name="Ye Y.-Q."/>
        </authorList>
    </citation>
    <scope>NUCLEOTIDE SEQUENCE [LARGE SCALE GENOMIC DNA]</scope>
    <source>
        <strain evidence="12 13">DH-20</strain>
    </source>
</reference>
<dbReference type="InterPro" id="IPR013785">
    <property type="entry name" value="Aldolase_TIM"/>
</dbReference>
<feature type="binding site" evidence="9">
    <location>
        <position position="220"/>
    </location>
    <ligand>
        <name>FMN</name>
        <dbReference type="ChEBI" id="CHEBI:58210"/>
    </ligand>
</feature>
<comment type="catalytic activity">
    <reaction evidence="9">
        <text>(S)-dihydroorotate + A = orotate + AH2</text>
        <dbReference type="Rhea" id="RHEA:18073"/>
        <dbReference type="ChEBI" id="CHEBI:13193"/>
        <dbReference type="ChEBI" id="CHEBI:17499"/>
        <dbReference type="ChEBI" id="CHEBI:30839"/>
        <dbReference type="ChEBI" id="CHEBI:30864"/>
    </reaction>
</comment>
<keyword evidence="13" id="KW-1185">Reference proteome</keyword>
<dbReference type="SUPFAM" id="SSF51395">
    <property type="entry name" value="FMN-linked oxidoreductases"/>
    <property type="match status" value="1"/>
</dbReference>
<dbReference type="InterPro" id="IPR050074">
    <property type="entry name" value="DHO_dehydrogenase"/>
</dbReference>
<evidence type="ECO:0000256" key="6">
    <source>
        <dbReference type="ARBA" id="ARBA00022643"/>
    </source>
</evidence>
<evidence type="ECO:0000259" key="11">
    <source>
        <dbReference type="Pfam" id="PF01180"/>
    </source>
</evidence>
<organism evidence="12 13">
    <name type="scientific">Gaopeijia maritima</name>
    <dbReference type="NCBI Taxonomy" id="3119007"/>
    <lineage>
        <taxon>Bacteria</taxon>
        <taxon>Pseudomonadati</taxon>
        <taxon>Gemmatimonadota</taxon>
        <taxon>Longimicrobiia</taxon>
        <taxon>Gaopeijiales</taxon>
        <taxon>Gaopeijiaceae</taxon>
        <taxon>Gaopeijia</taxon>
    </lineage>
</organism>
<dbReference type="Proteomes" id="UP001484239">
    <property type="component" value="Unassembled WGS sequence"/>
</dbReference>
<dbReference type="InterPro" id="IPR001295">
    <property type="entry name" value="Dihydroorotate_DH_CS"/>
</dbReference>
<evidence type="ECO:0000313" key="13">
    <source>
        <dbReference type="Proteomes" id="UP001484239"/>
    </source>
</evidence>
<comment type="subcellular location">
    <subcellularLocation>
        <location evidence="1 9">Cytoplasm</location>
    </subcellularLocation>
</comment>
<comment type="caution">
    <text evidence="9">Lacks conserved residue(s) required for the propagation of feature annotation.</text>
</comment>
<dbReference type="PANTHER" id="PTHR48109:SF1">
    <property type="entry name" value="DIHYDROOROTATE DEHYDROGENASE (FUMARATE)"/>
    <property type="match status" value="1"/>
</dbReference>
<comment type="cofactor">
    <cofactor evidence="9">
        <name>FMN</name>
        <dbReference type="ChEBI" id="CHEBI:58210"/>
    </cofactor>
    <text evidence="9">Binds 1 FMN per subunit.</text>
</comment>
<evidence type="ECO:0000256" key="9">
    <source>
        <dbReference type="HAMAP-Rule" id="MF_00224"/>
    </source>
</evidence>
<feature type="binding site" evidence="9">
    <location>
        <position position="45"/>
    </location>
    <ligand>
        <name>substrate</name>
    </ligand>
</feature>
<dbReference type="InterPro" id="IPR024920">
    <property type="entry name" value="Dihydroorotate_DH_1"/>
</dbReference>
<evidence type="ECO:0000256" key="8">
    <source>
        <dbReference type="ARBA" id="ARBA00023002"/>
    </source>
</evidence>
<dbReference type="PIRSF" id="PIRSF000164">
    <property type="entry name" value="DHO_oxidase"/>
    <property type="match status" value="1"/>
</dbReference>
<keyword evidence="6 9" id="KW-0288">FMN</keyword>
<evidence type="ECO:0000256" key="5">
    <source>
        <dbReference type="ARBA" id="ARBA00022630"/>
    </source>
</evidence>
<feature type="domain" description="Dihydroorotate dehydrogenase catalytic" evidence="11">
    <location>
        <begin position="7"/>
        <end position="287"/>
    </location>
</feature>
<evidence type="ECO:0000256" key="2">
    <source>
        <dbReference type="ARBA" id="ARBA00004725"/>
    </source>
</evidence>
<keyword evidence="8 9" id="KW-0560">Oxidoreductase</keyword>
<evidence type="ECO:0000313" key="12">
    <source>
        <dbReference type="EMBL" id="MEK9500718.1"/>
    </source>
</evidence>
<feature type="binding site" evidence="9">
    <location>
        <position position="194"/>
    </location>
    <ligand>
        <name>FMN</name>
        <dbReference type="ChEBI" id="CHEBI:58210"/>
    </ligand>
</feature>
<dbReference type="PANTHER" id="PTHR48109">
    <property type="entry name" value="DIHYDROOROTATE DEHYDROGENASE (QUINONE), MITOCHONDRIAL-RELATED"/>
    <property type="match status" value="1"/>
</dbReference>
<dbReference type="GO" id="GO:0004589">
    <property type="term" value="F:dihydroorotate dehydrogenase (NAD+) activity"/>
    <property type="evidence" value="ECO:0007669"/>
    <property type="project" value="UniProtKB-EC"/>
</dbReference>
<dbReference type="CDD" id="cd04740">
    <property type="entry name" value="DHOD_1B_like"/>
    <property type="match status" value="1"/>
</dbReference>
<feature type="active site" description="Nucleophile" evidence="9">
    <location>
        <position position="132"/>
    </location>
</feature>
<dbReference type="PROSITE" id="PS00912">
    <property type="entry name" value="DHODEHASE_2"/>
    <property type="match status" value="1"/>
</dbReference>
<comment type="similarity">
    <text evidence="3 9">Belongs to the dihydroorotate dehydrogenase family. Type 1 subfamily.</text>
</comment>
<feature type="binding site" evidence="9">
    <location>
        <position position="129"/>
    </location>
    <ligand>
        <name>substrate</name>
    </ligand>
</feature>
<protein>
    <recommendedName>
        <fullName evidence="9">Dihydroorotate dehydrogenase</fullName>
        <shortName evidence="9">DHOD</shortName>
        <shortName evidence="9">DHODase</shortName>
        <shortName evidence="9">DHOdehase</shortName>
        <ecNumber evidence="9">1.3.-.-</ecNumber>
    </recommendedName>
</protein>
<proteinExistence type="inferred from homology"/>
<evidence type="ECO:0000256" key="4">
    <source>
        <dbReference type="ARBA" id="ARBA00022490"/>
    </source>
</evidence>
<dbReference type="InterPro" id="IPR033888">
    <property type="entry name" value="DHOD_1B"/>
</dbReference>
<feature type="binding site" evidence="9">
    <location>
        <begin position="69"/>
        <end position="73"/>
    </location>
    <ligand>
        <name>substrate</name>
    </ligand>
</feature>
<evidence type="ECO:0000256" key="1">
    <source>
        <dbReference type="ARBA" id="ARBA00004496"/>
    </source>
</evidence>
<dbReference type="EMBL" id="JBBHLI010000003">
    <property type="protein sequence ID" value="MEK9500718.1"/>
    <property type="molecule type" value="Genomic_DNA"/>
</dbReference>
<evidence type="ECO:0000256" key="7">
    <source>
        <dbReference type="ARBA" id="ARBA00022975"/>
    </source>
</evidence>
<feature type="binding site" evidence="9">
    <location>
        <begin position="195"/>
        <end position="196"/>
    </location>
    <ligand>
        <name>substrate</name>
    </ligand>
</feature>
<comment type="pathway">
    <text evidence="2 9">Pyrimidine metabolism; UMP biosynthesis via de novo pathway.</text>
</comment>
<dbReference type="InterPro" id="IPR005720">
    <property type="entry name" value="Dihydroorotate_DH_cat"/>
</dbReference>
<feature type="binding site" evidence="9">
    <location>
        <begin position="268"/>
        <end position="269"/>
    </location>
    <ligand>
        <name>FMN</name>
        <dbReference type="ChEBI" id="CHEBI:58210"/>
    </ligand>
</feature>
<keyword evidence="5 9" id="KW-0285">Flavoprotein</keyword>
<dbReference type="NCBIfam" id="NF005574">
    <property type="entry name" value="PRK07259.1"/>
    <property type="match status" value="1"/>
</dbReference>
<dbReference type="Pfam" id="PF01180">
    <property type="entry name" value="DHO_dh"/>
    <property type="match status" value="1"/>
</dbReference>
<sequence length="321" mass="33041">MTLRPAEVFRVAFQNPVLLAAGTCGFGRELSGVVDLEALGGMVTKSITMAPRAGNPAPRVAEFDAGMVNSIGLANPGMERARDDKLPWLADHLRRARVLVSVAGHTVEEYVELVRGMEAADGFAAFEINLSCPNDQRLGGRAFSLDRDALTAVIGRCRAETSRPLIAKLAPNDPDLVDTARAAVDAGADGLTLINTLPGRLLDPGDGHPRIGAGQGGMSGPALRPVGVHAVNAVAGAVDVPLIGVGGILNADHALEYLHAGASLVQVGTASFAAPRAAERIARDLARRRDLPAPWGASGRGGPSHASPGANPAAVPSTEPV</sequence>
<dbReference type="RefSeq" id="WP_405286569.1">
    <property type="nucleotide sequence ID" value="NZ_JBBHLI010000003.1"/>
</dbReference>
<name>A0ABU9E7L5_9BACT</name>